<dbReference type="EMBL" id="BK032563">
    <property type="protein sequence ID" value="DAF48126.1"/>
    <property type="molecule type" value="Genomic_DNA"/>
</dbReference>
<reference evidence="1" key="1">
    <citation type="journal article" date="2021" name="Proc. Natl. Acad. Sci. U.S.A.">
        <title>A Catalog of Tens of Thousands of Viruses from Human Metagenomes Reveals Hidden Associations with Chronic Diseases.</title>
        <authorList>
            <person name="Tisza M.J."/>
            <person name="Buck C.B."/>
        </authorList>
    </citation>
    <scope>NUCLEOTIDE SEQUENCE</scope>
    <source>
        <strain evidence="1">CtVKV3</strain>
    </source>
</reference>
<sequence length="124" mass="13923">MTDTVERALEKPNGSFFMDNFSGFLAIGVKALLKALERFENKDHSADDERIAQGFINRGNIQNQQEVSKNLKNQTGIDLSAYLGNSPRIAEKVNAMTTANVQLINCLSVLNTSIKYKMQLLKQW</sequence>
<organism evidence="1">
    <name type="scientific">Myoviridae sp. ctVKV3</name>
    <dbReference type="NCBI Taxonomy" id="2827688"/>
    <lineage>
        <taxon>Viruses</taxon>
        <taxon>Duplodnaviria</taxon>
        <taxon>Heunggongvirae</taxon>
        <taxon>Uroviricota</taxon>
        <taxon>Caudoviricetes</taxon>
    </lineage>
</organism>
<evidence type="ECO:0000313" key="1">
    <source>
        <dbReference type="EMBL" id="DAF48126.1"/>
    </source>
</evidence>
<protein>
    <submittedName>
        <fullName evidence="1">Uncharacterized protein</fullName>
    </submittedName>
</protein>
<proteinExistence type="predicted"/>
<name>A0A8S5SB14_9CAUD</name>
<accession>A0A8S5SB14</accession>